<accession>A0ABU5LCF6</accession>
<dbReference type="Proteomes" id="UP001288620">
    <property type="component" value="Unassembled WGS sequence"/>
</dbReference>
<reference evidence="2" key="1">
    <citation type="submission" date="2023-07" db="EMBL/GenBank/DDBJ databases">
        <title>Structural and functional analysis of rice phyllospheric bacteria for their antimicrobial properties and defense elicitation against blast disease.</title>
        <authorList>
            <person name="Sahu K.P."/>
            <person name="Asharani P."/>
            <person name="Kumar M."/>
            <person name="Reddy B."/>
            <person name="Kumar A."/>
        </authorList>
    </citation>
    <scope>NUCLEOTIDE SEQUENCE [LARGE SCALE GENOMIC DNA]</scope>
    <source>
        <strain evidence="2">OsEp_Plm_30P10</strain>
    </source>
</reference>
<evidence type="ECO:0008006" key="3">
    <source>
        <dbReference type="Google" id="ProtNLM"/>
    </source>
</evidence>
<dbReference type="InterPro" id="IPR027417">
    <property type="entry name" value="P-loop_NTPase"/>
</dbReference>
<comment type="caution">
    <text evidence="1">The sequence shown here is derived from an EMBL/GenBank/DDBJ whole genome shotgun (WGS) entry which is preliminary data.</text>
</comment>
<name>A0ABU5LCF6_9GAMM</name>
<dbReference type="EMBL" id="JAOBTT010000001">
    <property type="protein sequence ID" value="MDZ7277620.1"/>
    <property type="molecule type" value="Genomic_DNA"/>
</dbReference>
<evidence type="ECO:0000313" key="2">
    <source>
        <dbReference type="Proteomes" id="UP001288620"/>
    </source>
</evidence>
<keyword evidence="2" id="KW-1185">Reference proteome</keyword>
<dbReference type="RefSeq" id="WP_322541703.1">
    <property type="nucleotide sequence ID" value="NZ_JAOBTT010000001.1"/>
</dbReference>
<organism evidence="1 2">
    <name type="scientific">Pantoea eucrina</name>
    <dbReference type="NCBI Taxonomy" id="472693"/>
    <lineage>
        <taxon>Bacteria</taxon>
        <taxon>Pseudomonadati</taxon>
        <taxon>Pseudomonadota</taxon>
        <taxon>Gammaproteobacteria</taxon>
        <taxon>Enterobacterales</taxon>
        <taxon>Erwiniaceae</taxon>
        <taxon>Pantoea</taxon>
    </lineage>
</organism>
<dbReference type="SUPFAM" id="SSF52540">
    <property type="entry name" value="P-loop containing nucleoside triphosphate hydrolases"/>
    <property type="match status" value="1"/>
</dbReference>
<sequence length="1263" mass="139735">MGYKKRNQSGAGSHAGRGFRYQDAVGVWLALRCWSQELSYGLVIPEGRDDYELKGINSSALVQVKSRRDHMGLFPVSDVVGFVRALWNRYEASSDPSIELNLILERPIIHGPKTDYVLTEHSGLVDALQGDACWQLLSSRTHIWIVAEPAEQAIETISDTFPCAPVAAQVYYGELLNHIGGLADENGMVKDGKYEGLAISDVEAILRRMEPVLDVASMEIALREGYCDAIDFITIVDDPAFYLGMNTRPAHLAAGLVVERPAARSEVLKMLETQKAALIVGQSGTGKSALMWEVARASRHTVRWFEITRGYSSDAHILIRFTRSLRASSTAPVGFIFDDVGKGKADIWDGLLREARAGSGILLLGSIREEDAFMLTTRSLAGEVRPTMEEDVAERIWRQLSHQNHTTWAGWREPWIQSNGLLLEYTHILTRGERLEIVLGEQIDSRLREARDAELAILRITSLAGAAGAMVDINRLAEVLGLSQNDLSRALRRLIDEHLISEPQNGFLRGLHQLRSAAIFRLCHKYPPPTLSHTIAEAALVVHHSNLDTLAAYVIIHYPKAKDILIKAIAARIERECEPVTLIAALSGLGQAHIEMTLRGWIPEARTLGLESTQITGVVMFAIADADLSDNIFPERIKDSMRLLQTRSMEDPRLVLFTQVSSTAVKQIISASEVSNLRGVLGAMLGIDIPVNIRQVMAELRPCFDGLELVAIADLLGVARLIDPGIPLAWLSNYSPEYLIARIPREVPWAGSVSIETVPEGRLLRSSIFHVAHSVQTDIHDDVVSLCTLLLGLDPSAAMVAVDAIAPGGFLSGTPDYPLASKRIPRENLPPSALPEWNKRWIATTAGLVGTESYTDYLQRSIKLLDKLVPLVEKILDGILRCKTTSSKVLEQLGAVHEASRELTPPKGGEFIGLNTELHTTPIQNILFSCSADMIWRFISLPERYGAYIAWLKDLLRNIEEGKDYPWELVGGYPEKSFTRLKELITSLRLLSAVAGSQGVNPTRLWLAESKAAARGGALSSAVRVIMRQFNKLAMDKLLEIEGRLRNRGIEAELYARPDWEQLLPWPTSEFLAIIDVEYPEDWLLWLDENGEHIQSAIGEHHRLWVIPRIAGIVISQLTVSAIFKLFASPYAVDDWLDELKINRLNDTLTQAAQPVLSLITELDGLRHFNLGAAERPHLEQSVRQENEKALISALGKFEKIAEGTQVQMCLRQLNEECIAGRIDVAEGGNALLHGQLTAGGEALLNLQFTLLTQDLVTALAQA</sequence>
<protein>
    <recommendedName>
        <fullName evidence="3">ATP-binding protein</fullName>
    </recommendedName>
</protein>
<evidence type="ECO:0000313" key="1">
    <source>
        <dbReference type="EMBL" id="MDZ7277620.1"/>
    </source>
</evidence>
<gene>
    <name evidence="1" type="ORF">N4G40_04925</name>
</gene>
<proteinExistence type="predicted"/>